<gene>
    <name evidence="6" type="ORF">H5U98_29015</name>
    <name evidence="5" type="ORF">MBOE_07480</name>
</gene>
<dbReference type="EMBL" id="AP022579">
    <property type="protein sequence ID" value="BBX89099.1"/>
    <property type="molecule type" value="Genomic_DNA"/>
</dbReference>
<dbReference type="Proteomes" id="UP001162885">
    <property type="component" value="Chromosome"/>
</dbReference>
<evidence type="ECO:0000313" key="6">
    <source>
        <dbReference type="EMBL" id="UNB99458.1"/>
    </source>
</evidence>
<dbReference type="InterPro" id="IPR028098">
    <property type="entry name" value="Glyco_trans_4-like_N"/>
</dbReference>
<keyword evidence="1" id="KW-0328">Glycosyltransferase</keyword>
<dbReference type="GO" id="GO:0008610">
    <property type="term" value="P:lipid biosynthetic process"/>
    <property type="evidence" value="ECO:0007669"/>
    <property type="project" value="UniProtKB-ARBA"/>
</dbReference>
<evidence type="ECO:0000259" key="4">
    <source>
        <dbReference type="Pfam" id="PF13439"/>
    </source>
</evidence>
<reference evidence="5 7" key="1">
    <citation type="journal article" date="2019" name="Emerg. Microbes Infect.">
        <title>Comprehensive subspecies identification of 175 nontuberculous mycobacteria species based on 7547 genomic profiles.</title>
        <authorList>
            <person name="Matsumoto Y."/>
            <person name="Kinjo T."/>
            <person name="Motooka D."/>
            <person name="Nabeya D."/>
            <person name="Jung N."/>
            <person name="Uechi K."/>
            <person name="Horii T."/>
            <person name="Iida T."/>
            <person name="Fujita J."/>
            <person name="Nakamura S."/>
        </authorList>
    </citation>
    <scope>NUCLEOTIDE SEQUENCE [LARGE SCALE GENOMIC DNA]</scope>
    <source>
        <strain evidence="5 7">JCM 15653</strain>
    </source>
</reference>
<protein>
    <submittedName>
        <fullName evidence="5">Glycosyl transferase</fullName>
    </submittedName>
    <submittedName>
        <fullName evidence="6">Glycosyltransferase</fullName>
    </submittedName>
</protein>
<reference evidence="5" key="2">
    <citation type="submission" date="2020-02" db="EMBL/GenBank/DDBJ databases">
        <authorList>
            <person name="Matsumoto Y."/>
            <person name="Motooka D."/>
            <person name="Nakamura S."/>
        </authorList>
    </citation>
    <scope>NUCLEOTIDE SEQUENCE</scope>
    <source>
        <strain evidence="5">JCM 15653</strain>
    </source>
</reference>
<keyword evidence="2 5" id="KW-0808">Transferase</keyword>
<dbReference type="InterPro" id="IPR001296">
    <property type="entry name" value="Glyco_trans_1"/>
</dbReference>
<dbReference type="PANTHER" id="PTHR45947:SF3">
    <property type="entry name" value="SULFOQUINOVOSYL TRANSFERASE SQD2"/>
    <property type="match status" value="1"/>
</dbReference>
<dbReference type="PANTHER" id="PTHR45947">
    <property type="entry name" value="SULFOQUINOVOSYL TRANSFERASE SQD2"/>
    <property type="match status" value="1"/>
</dbReference>
<evidence type="ECO:0000259" key="3">
    <source>
        <dbReference type="Pfam" id="PF00534"/>
    </source>
</evidence>
<keyword evidence="7" id="KW-1185">Reference proteome</keyword>
<feature type="domain" description="Glycosyltransferase subfamily 4-like N-terminal" evidence="4">
    <location>
        <begin position="18"/>
        <end position="191"/>
    </location>
</feature>
<dbReference type="RefSeq" id="WP_077738585.1">
    <property type="nucleotide sequence ID" value="NZ_AP022579.1"/>
</dbReference>
<dbReference type="GO" id="GO:1901137">
    <property type="term" value="P:carbohydrate derivative biosynthetic process"/>
    <property type="evidence" value="ECO:0007669"/>
    <property type="project" value="UniProtKB-ARBA"/>
</dbReference>
<dbReference type="EMBL" id="CP060016">
    <property type="protein sequence ID" value="UNB99458.1"/>
    <property type="molecule type" value="Genomic_DNA"/>
</dbReference>
<dbReference type="Pfam" id="PF13439">
    <property type="entry name" value="Glyco_transf_4"/>
    <property type="match status" value="1"/>
</dbReference>
<dbReference type="Gene3D" id="3.40.50.2000">
    <property type="entry name" value="Glycogen Phosphorylase B"/>
    <property type="match status" value="2"/>
</dbReference>
<dbReference type="InterPro" id="IPR050194">
    <property type="entry name" value="Glycosyltransferase_grp1"/>
</dbReference>
<dbReference type="GO" id="GO:0016757">
    <property type="term" value="F:glycosyltransferase activity"/>
    <property type="evidence" value="ECO:0007669"/>
    <property type="project" value="UniProtKB-KW"/>
</dbReference>
<dbReference type="SUPFAM" id="SSF53756">
    <property type="entry name" value="UDP-Glycosyltransferase/glycogen phosphorylase"/>
    <property type="match status" value="1"/>
</dbReference>
<accession>A0AAX2ZWB9</accession>
<evidence type="ECO:0000256" key="2">
    <source>
        <dbReference type="ARBA" id="ARBA00022679"/>
    </source>
</evidence>
<dbReference type="GO" id="GO:1903509">
    <property type="term" value="P:liposaccharide metabolic process"/>
    <property type="evidence" value="ECO:0007669"/>
    <property type="project" value="UniProtKB-ARBA"/>
</dbReference>
<evidence type="ECO:0000256" key="1">
    <source>
        <dbReference type="ARBA" id="ARBA00022676"/>
    </source>
</evidence>
<name>A0AAX2ZWB9_9MYCO</name>
<organism evidence="6 8">
    <name type="scientific">Mycolicibacterium boenickei</name>
    <dbReference type="NCBI Taxonomy" id="146017"/>
    <lineage>
        <taxon>Bacteria</taxon>
        <taxon>Bacillati</taxon>
        <taxon>Actinomycetota</taxon>
        <taxon>Actinomycetes</taxon>
        <taxon>Mycobacteriales</taxon>
        <taxon>Mycobacteriaceae</taxon>
        <taxon>Mycolicibacterium</taxon>
    </lineage>
</organism>
<evidence type="ECO:0000313" key="8">
    <source>
        <dbReference type="Proteomes" id="UP001162885"/>
    </source>
</evidence>
<feature type="domain" description="Glycosyl transferase family 1" evidence="3">
    <location>
        <begin position="199"/>
        <end position="321"/>
    </location>
</feature>
<sequence length="369" mass="39530">MSDSRIAIVHERFTEIAGSENVVEQLALQWPDAEVFAAITKPGSIPDGITHPPHATWLNYGYRLLGQRSYAPLAPLIPAAFRHMDLHDFDVVVVSHHAFATQAVFATDAPVIAYVHSPARWAWEPSMRAQEAGGPAGAAALAVLGRIAKKGESAAAPKLRRIVANSTAVAQRITEWWNRESTVVHPPVDTDGFTPDPSVEREDFFLLAGRLVPYKRPDLAIAAATKAGVRLIVAGDGRSMKQCQDLAGPNVTFLGRVTHDELLSLHRRARALLMPGIEDFGIVPVESMATGTPVIALGAGGALDSVVPGSTGVLVPLGSDPEVIDGFVSAIKAFDPSAYDGSRIRQWAEGFSEANFRAKMQTVLDEVLG</sequence>
<dbReference type="Proteomes" id="UP000466683">
    <property type="component" value="Chromosome"/>
</dbReference>
<dbReference type="Pfam" id="PF00534">
    <property type="entry name" value="Glycos_transf_1"/>
    <property type="match status" value="1"/>
</dbReference>
<reference evidence="6 8" key="3">
    <citation type="journal article" date="2022" name="BMC Genomics">
        <title>Comparative genome analysis of mycobacteria focusing on tRNA and non-coding RNA.</title>
        <authorList>
            <person name="Behra P.R.K."/>
            <person name="Pettersson B.M.F."/>
            <person name="Ramesh M."/>
            <person name="Das S."/>
            <person name="Dasgupta S."/>
            <person name="Kirsebom L.A."/>
        </authorList>
    </citation>
    <scope>NUCLEOTIDE SEQUENCE [LARGE SCALE GENOMIC DNA]</scope>
    <source>
        <strain evidence="6 8">DSM 44677</strain>
    </source>
</reference>
<evidence type="ECO:0000313" key="5">
    <source>
        <dbReference type="EMBL" id="BBX89099.1"/>
    </source>
</evidence>
<proteinExistence type="predicted"/>
<dbReference type="AlphaFoldDB" id="A0AAX2ZWB9"/>
<evidence type="ECO:0000313" key="7">
    <source>
        <dbReference type="Proteomes" id="UP000466683"/>
    </source>
</evidence>